<feature type="compositionally biased region" description="Pro residues" evidence="1">
    <location>
        <begin position="615"/>
        <end position="630"/>
    </location>
</feature>
<dbReference type="AlphaFoldDB" id="A0AAN7Z8L3"/>
<sequence length="737" mass="82677">MDITNMLNEPSAKLAAANIGGPASGTTHVAPGGEDRGELAPSITTSLSWWPEGTLGEEDPAIGEKRLLDTDTCGMSPSYTLSLPVRSAQQLALKTEYLATRRSPKHKYSDSHSSASSYYSSSTPQHSRISSTSTFCEIYNGDGPSEASEMETKLESSSCFGHPEQPGREEIMLPQQGSPVATAGKSPIHGSNRPTSPSDALLFPKLLIHRDEPRAHDTLSSHGEFNSTLLAPDMSQRHKRTFSAPDRPDSNSYNQFLYHPLSTAQPSPPTSQMHLQAPNHLTESISAPACTPAETTPQIYCMYDKNCDTGSTLRKAISHIFGRNKLCTRRIPDRIWVHYCRKHYQRSRYRNVRDYSQRQCELVIEQIVRIQDWSNTNKKNNSTLVVQDWTLSMRKREQTRIQDELYNKGKKRLYSERNNNNNKQEDDSVDPMAHTGTAVPDWLREKCNQVYVTDEIISIANRIRDDVCNGKLDQIPDIEILPNIPADSVEDAKSKTLSRRKSAGHGHKRARSLCDAVPEPIYSSYTHLPPLPEPYGGQHEQVLYRHSRTRSNVPPNTNEQAGSPYHGMFRMPRTPNARRPAHHRSISASVNYSPRGRFDPRMNGLSPPGFGSAPLPEPPFTPSLPPPPTSNPAFTFGHNHNTQNELDYAQLSSHRYPNSYGPRHSRHQSTPINTYSGNSPQVQTRPSPHNYHQSYTFQGYDLSVNTRSVPRYLDTYYTPVPSLLEGGQTQMHRSQPH</sequence>
<feature type="region of interest" description="Disordered" evidence="1">
    <location>
        <begin position="653"/>
        <end position="694"/>
    </location>
</feature>
<feature type="region of interest" description="Disordered" evidence="1">
    <location>
        <begin position="216"/>
        <end position="253"/>
    </location>
</feature>
<comment type="caution">
    <text evidence="2">The sequence shown here is derived from an EMBL/GenBank/DDBJ whole genome shotgun (WGS) entry which is preliminary data.</text>
</comment>
<feature type="compositionally biased region" description="Polar residues" evidence="1">
    <location>
        <begin position="123"/>
        <end position="135"/>
    </location>
</feature>
<proteinExistence type="predicted"/>
<evidence type="ECO:0000256" key="1">
    <source>
        <dbReference type="SAM" id="MobiDB-lite"/>
    </source>
</evidence>
<feature type="compositionally biased region" description="Polar residues" evidence="1">
    <location>
        <begin position="550"/>
        <end position="561"/>
    </location>
</feature>
<evidence type="ECO:0000313" key="3">
    <source>
        <dbReference type="Proteomes" id="UP001305414"/>
    </source>
</evidence>
<feature type="compositionally biased region" description="Low complexity" evidence="1">
    <location>
        <begin position="111"/>
        <end position="122"/>
    </location>
</feature>
<evidence type="ECO:0008006" key="4">
    <source>
        <dbReference type="Google" id="ProtNLM"/>
    </source>
</evidence>
<feature type="compositionally biased region" description="Polar residues" evidence="1">
    <location>
        <begin position="220"/>
        <end position="229"/>
    </location>
</feature>
<feature type="compositionally biased region" description="Basic residues" evidence="1">
    <location>
        <begin position="496"/>
        <end position="511"/>
    </location>
</feature>
<organism evidence="2 3">
    <name type="scientific">Xylaria bambusicola</name>
    <dbReference type="NCBI Taxonomy" id="326684"/>
    <lineage>
        <taxon>Eukaryota</taxon>
        <taxon>Fungi</taxon>
        <taxon>Dikarya</taxon>
        <taxon>Ascomycota</taxon>
        <taxon>Pezizomycotina</taxon>
        <taxon>Sordariomycetes</taxon>
        <taxon>Xylariomycetidae</taxon>
        <taxon>Xylariales</taxon>
        <taxon>Xylariaceae</taxon>
        <taxon>Xylaria</taxon>
    </lineage>
</organism>
<reference evidence="2 3" key="1">
    <citation type="submission" date="2023-10" db="EMBL/GenBank/DDBJ databases">
        <title>Draft genome sequence of Xylaria bambusicola isolate GMP-LS, the root and basal stem rot pathogen of sugarcane in Indonesia.</title>
        <authorList>
            <person name="Selvaraj P."/>
            <person name="Muralishankar V."/>
            <person name="Muruganantham S."/>
            <person name="Sp S."/>
            <person name="Haryani S."/>
            <person name="Lau K.J.X."/>
            <person name="Naqvi N.I."/>
        </authorList>
    </citation>
    <scope>NUCLEOTIDE SEQUENCE [LARGE SCALE GENOMIC DNA]</scope>
    <source>
        <strain evidence="2">GMP-LS</strain>
    </source>
</reference>
<protein>
    <recommendedName>
        <fullName evidence="4">ORP1</fullName>
    </recommendedName>
</protein>
<dbReference type="Proteomes" id="UP001305414">
    <property type="component" value="Unassembled WGS sequence"/>
</dbReference>
<accession>A0AAN7Z8L3</accession>
<feature type="region of interest" description="Disordered" evidence="1">
    <location>
        <begin position="17"/>
        <end position="40"/>
    </location>
</feature>
<gene>
    <name evidence="2" type="ORF">RRF57_004281</name>
</gene>
<feature type="compositionally biased region" description="Polar residues" evidence="1">
    <location>
        <begin position="668"/>
        <end position="694"/>
    </location>
</feature>
<dbReference type="EMBL" id="JAWHQM010000009">
    <property type="protein sequence ID" value="KAK5628566.1"/>
    <property type="molecule type" value="Genomic_DNA"/>
</dbReference>
<keyword evidence="3" id="KW-1185">Reference proteome</keyword>
<name>A0AAN7Z8L3_9PEZI</name>
<feature type="region of interest" description="Disordered" evidence="1">
    <location>
        <begin position="575"/>
        <end position="640"/>
    </location>
</feature>
<feature type="region of interest" description="Disordered" evidence="1">
    <location>
        <begin position="408"/>
        <end position="434"/>
    </location>
</feature>
<feature type="region of interest" description="Disordered" evidence="1">
    <location>
        <begin position="101"/>
        <end position="198"/>
    </location>
</feature>
<evidence type="ECO:0000313" key="2">
    <source>
        <dbReference type="EMBL" id="KAK5628566.1"/>
    </source>
</evidence>
<feature type="region of interest" description="Disordered" evidence="1">
    <location>
        <begin position="548"/>
        <end position="567"/>
    </location>
</feature>
<feature type="region of interest" description="Disordered" evidence="1">
    <location>
        <begin position="491"/>
        <end position="511"/>
    </location>
</feature>